<dbReference type="Proteomes" id="UP000014680">
    <property type="component" value="Unassembled WGS sequence"/>
</dbReference>
<dbReference type="VEuPathDB" id="AmoebaDB:EIN_145660"/>
<dbReference type="KEGG" id="eiv:EIN_145660"/>
<name>L7FKZ7_ENTIV</name>
<proteinExistence type="predicted"/>
<protein>
    <submittedName>
        <fullName evidence="1">Uncharacterized protein</fullName>
    </submittedName>
</protein>
<evidence type="ECO:0000313" key="2">
    <source>
        <dbReference type="Proteomes" id="UP000014680"/>
    </source>
</evidence>
<dbReference type="RefSeq" id="XP_004254363.1">
    <property type="nucleotide sequence ID" value="XM_004254315.1"/>
</dbReference>
<organism evidence="1 2">
    <name type="scientific">Entamoeba invadens IP1</name>
    <dbReference type="NCBI Taxonomy" id="370355"/>
    <lineage>
        <taxon>Eukaryota</taxon>
        <taxon>Amoebozoa</taxon>
        <taxon>Evosea</taxon>
        <taxon>Archamoebae</taxon>
        <taxon>Mastigamoebida</taxon>
        <taxon>Entamoebidae</taxon>
        <taxon>Entamoeba</taxon>
    </lineage>
</organism>
<dbReference type="OrthoDB" id="27942at2759"/>
<dbReference type="AlphaFoldDB" id="L7FKZ7"/>
<keyword evidence="2" id="KW-1185">Reference proteome</keyword>
<sequence>MLFADVFDYRLLAASNLKVIAENSYSVGSVVSRDTIPSTIAVAISGDTTPLPIAVSLNEEEKMKYFNESPQIFENRRISIVDGDYLEDDDIVRWVKLLIKSWRNYDQSGVANTANQNRTERKECALLVILPKWLNNKLNSKRADFNDDNVRFVEMCNDFFDISPLGDIINLCINNIVADKTLFPDTQINKLFENKIQIVTKFLDATLVEVVKMICWPWKYLIQSKMFSVGNIVAEIKRRIESYDYITVCFPKRFSVVDPPCSSFYVNEVPQFYRGALKAFICSEEFSEATTRKQQKKMLFEVFGRFEFDFSKLFAKKKSCGIKRNMKFE</sequence>
<gene>
    <name evidence="1" type="ORF">EIN_145660</name>
</gene>
<reference evidence="1 2" key="1">
    <citation type="submission" date="2012-10" db="EMBL/GenBank/DDBJ databases">
        <authorList>
            <person name="Zafar N."/>
            <person name="Inman J."/>
            <person name="Hall N."/>
            <person name="Lorenzi H."/>
            <person name="Caler E."/>
        </authorList>
    </citation>
    <scope>NUCLEOTIDE SEQUENCE [LARGE SCALE GENOMIC DNA]</scope>
    <source>
        <strain evidence="1 2">IP1</strain>
    </source>
</reference>
<dbReference type="GeneID" id="14886613"/>
<dbReference type="EMBL" id="KB206843">
    <property type="protein sequence ID" value="ELP87592.1"/>
    <property type="molecule type" value="Genomic_DNA"/>
</dbReference>
<evidence type="ECO:0000313" key="1">
    <source>
        <dbReference type="EMBL" id="ELP87592.1"/>
    </source>
</evidence>
<accession>L7FKZ7</accession>